<comment type="caution">
    <text evidence="1">The sequence shown here is derived from an EMBL/GenBank/DDBJ whole genome shotgun (WGS) entry which is preliminary data.</text>
</comment>
<reference evidence="1 2" key="1">
    <citation type="submission" date="2020-08" db="EMBL/GenBank/DDBJ databases">
        <title>Genomic Encyclopedia of Type Strains, Phase IV (KMG-IV): sequencing the most valuable type-strain genomes for metagenomic binning, comparative biology and taxonomic classification.</title>
        <authorList>
            <person name="Goeker M."/>
        </authorList>
    </citation>
    <scope>NUCLEOTIDE SEQUENCE [LARGE SCALE GENOMIC DNA]</scope>
    <source>
        <strain evidence="1 2">DSM 103377</strain>
    </source>
</reference>
<dbReference type="Proteomes" id="UP000553766">
    <property type="component" value="Unassembled WGS sequence"/>
</dbReference>
<dbReference type="NCBIfam" id="TIGR02215">
    <property type="entry name" value="phage_chp_gp8"/>
    <property type="match status" value="1"/>
</dbReference>
<dbReference type="AlphaFoldDB" id="A0A840X1B0"/>
<evidence type="ECO:0000313" key="2">
    <source>
        <dbReference type="Proteomes" id="UP000553766"/>
    </source>
</evidence>
<sequence length="196" mass="21875">MTERITVLSPPAQPPVRVADFADHLRLGSGFADDAAQTDLLNRLLQTAASVIEGRTGLALISRSMMLVTDGWTNEDRHKLPLAPVSYVASVTKIDVNFVRSGWLWHDWELTSTTTEAWLSGQRNSPLPSIVETDRVEVIFTAGFGPEPDNVPMDLRHAVTLLAATYYENRALNDYKSVPIGYDVLNLLQPYRRVRL</sequence>
<keyword evidence="2" id="KW-1185">Reference proteome</keyword>
<dbReference type="EMBL" id="JACIJS010000007">
    <property type="protein sequence ID" value="MBB5516534.1"/>
    <property type="molecule type" value="Genomic_DNA"/>
</dbReference>
<dbReference type="InterPro" id="IPR011738">
    <property type="entry name" value="Phage_CHP"/>
</dbReference>
<evidence type="ECO:0000313" key="1">
    <source>
        <dbReference type="EMBL" id="MBB5516534.1"/>
    </source>
</evidence>
<proteinExistence type="predicted"/>
<organism evidence="1 2">
    <name type="scientific">Rubricella aquisinus</name>
    <dbReference type="NCBI Taxonomy" id="2028108"/>
    <lineage>
        <taxon>Bacteria</taxon>
        <taxon>Pseudomonadati</taxon>
        <taxon>Pseudomonadota</taxon>
        <taxon>Alphaproteobacteria</taxon>
        <taxon>Rhodobacterales</taxon>
        <taxon>Paracoccaceae</taxon>
        <taxon>Rubricella</taxon>
    </lineage>
</organism>
<accession>A0A840X1B0</accession>
<protein>
    <submittedName>
        <fullName evidence="1">Putative phiE125 gp8 family phage protein</fullName>
    </submittedName>
</protein>
<gene>
    <name evidence="1" type="ORF">FHS89_002565</name>
</gene>
<name>A0A840X1B0_9RHOB</name>
<dbReference type="RefSeq" id="WP_184012231.1">
    <property type="nucleotide sequence ID" value="NZ_JACIJS010000007.1"/>
</dbReference>
<dbReference type="Gene3D" id="1.10.3230.30">
    <property type="entry name" value="Phage gp6-like head-tail connector protein"/>
    <property type="match status" value="1"/>
</dbReference>
<dbReference type="CDD" id="cd08054">
    <property type="entry name" value="gp6"/>
    <property type="match status" value="1"/>
</dbReference>